<dbReference type="InterPro" id="IPR018967">
    <property type="entry name" value="FeS-contain_CDGSH-typ"/>
</dbReference>
<dbReference type="Pfam" id="PF09360">
    <property type="entry name" value="zf-CDGSH"/>
    <property type="match status" value="1"/>
</dbReference>
<keyword evidence="3" id="KW-0408">Iron</keyword>
<keyword evidence="2" id="KW-0479">Metal-binding</keyword>
<keyword evidence="4" id="KW-0411">Iron-sulfur</keyword>
<comment type="caution">
    <text evidence="7">The sequence shown here is derived from an EMBL/GenBank/DDBJ whole genome shotgun (WGS) entry which is preliminary data.</text>
</comment>
<evidence type="ECO:0000313" key="8">
    <source>
        <dbReference type="Proteomes" id="UP000631535"/>
    </source>
</evidence>
<feature type="compositionally biased region" description="Basic and acidic residues" evidence="5">
    <location>
        <begin position="116"/>
        <end position="125"/>
    </location>
</feature>
<evidence type="ECO:0000256" key="5">
    <source>
        <dbReference type="SAM" id="MobiDB-lite"/>
    </source>
</evidence>
<dbReference type="SMART" id="SM00704">
    <property type="entry name" value="ZnF_CDGSH"/>
    <property type="match status" value="1"/>
</dbReference>
<feature type="region of interest" description="Disordered" evidence="5">
    <location>
        <begin position="1"/>
        <end position="49"/>
    </location>
</feature>
<feature type="domain" description="Iron-binding zinc finger CDGSH type" evidence="6">
    <location>
        <begin position="72"/>
        <end position="116"/>
    </location>
</feature>
<proteinExistence type="predicted"/>
<dbReference type="Proteomes" id="UP000631535">
    <property type="component" value="Unassembled WGS sequence"/>
</dbReference>
<protein>
    <recommendedName>
        <fullName evidence="6">Iron-binding zinc finger CDGSH type domain-containing protein</fullName>
    </recommendedName>
</protein>
<keyword evidence="8" id="KW-1185">Reference proteome</keyword>
<feature type="compositionally biased region" description="Low complexity" evidence="5">
    <location>
        <begin position="20"/>
        <end position="49"/>
    </location>
</feature>
<keyword evidence="1" id="KW-0001">2Fe-2S</keyword>
<dbReference type="EMBL" id="BMMP01000002">
    <property type="protein sequence ID" value="GGO43198.1"/>
    <property type="molecule type" value="Genomic_DNA"/>
</dbReference>
<feature type="region of interest" description="Disordered" evidence="5">
    <location>
        <begin position="105"/>
        <end position="141"/>
    </location>
</feature>
<accession>A0ABQ2LU76</accession>
<evidence type="ECO:0000256" key="3">
    <source>
        <dbReference type="ARBA" id="ARBA00023004"/>
    </source>
</evidence>
<feature type="compositionally biased region" description="Basic and acidic residues" evidence="5">
    <location>
        <begin position="1"/>
        <end position="14"/>
    </location>
</feature>
<gene>
    <name evidence="7" type="ORF">GCM10012287_05770</name>
</gene>
<evidence type="ECO:0000256" key="2">
    <source>
        <dbReference type="ARBA" id="ARBA00022723"/>
    </source>
</evidence>
<name>A0ABQ2LU76_9ACTN</name>
<organism evidence="7 8">
    <name type="scientific">Streptomyces daqingensis</name>
    <dbReference type="NCBI Taxonomy" id="1472640"/>
    <lineage>
        <taxon>Bacteria</taxon>
        <taxon>Bacillati</taxon>
        <taxon>Actinomycetota</taxon>
        <taxon>Actinomycetes</taxon>
        <taxon>Kitasatosporales</taxon>
        <taxon>Streptomycetaceae</taxon>
        <taxon>Streptomyces</taxon>
    </lineage>
</organism>
<evidence type="ECO:0000259" key="6">
    <source>
        <dbReference type="SMART" id="SM00704"/>
    </source>
</evidence>
<evidence type="ECO:0000313" key="7">
    <source>
        <dbReference type="EMBL" id="GGO43198.1"/>
    </source>
</evidence>
<dbReference type="Gene3D" id="3.40.5.90">
    <property type="entry name" value="CDGSH iron-sulfur domain, mitoNEET-type"/>
    <property type="match status" value="1"/>
</dbReference>
<evidence type="ECO:0000256" key="4">
    <source>
        <dbReference type="ARBA" id="ARBA00023014"/>
    </source>
</evidence>
<dbReference type="InterPro" id="IPR042216">
    <property type="entry name" value="MitoNEET_CISD"/>
</dbReference>
<reference evidence="8" key="1">
    <citation type="journal article" date="2019" name="Int. J. Syst. Evol. Microbiol.">
        <title>The Global Catalogue of Microorganisms (GCM) 10K type strain sequencing project: providing services to taxonomists for standard genome sequencing and annotation.</title>
        <authorList>
            <consortium name="The Broad Institute Genomics Platform"/>
            <consortium name="The Broad Institute Genome Sequencing Center for Infectious Disease"/>
            <person name="Wu L."/>
            <person name="Ma J."/>
        </authorList>
    </citation>
    <scope>NUCLEOTIDE SEQUENCE [LARGE SCALE GENOMIC DNA]</scope>
    <source>
        <strain evidence="8">CGMCC 4.7178</strain>
    </source>
</reference>
<sequence>MPISHRGDDERPGPDGDGSAGRQPDAAAARSARSGPGAAAEPEAGTARGAALDVGRAARRVVIDPAGPVLVEGPVEVDLGDGRTAVSDRFMVAICACRRSRSFPWCDTSHRRRSRPGRDQADGRGTDVPADSGPGEGPGTR</sequence>
<evidence type="ECO:0000256" key="1">
    <source>
        <dbReference type="ARBA" id="ARBA00022714"/>
    </source>
</evidence>